<evidence type="ECO:0000259" key="2">
    <source>
        <dbReference type="PROSITE" id="PS50110"/>
    </source>
</evidence>
<dbReference type="Gene3D" id="3.40.50.2300">
    <property type="match status" value="1"/>
</dbReference>
<dbReference type="EMBL" id="JAUSRF010000032">
    <property type="protein sequence ID" value="MDP9840632.1"/>
    <property type="molecule type" value="Genomic_DNA"/>
</dbReference>
<dbReference type="SUPFAM" id="SSF52172">
    <property type="entry name" value="CheY-like"/>
    <property type="match status" value="1"/>
</dbReference>
<keyword evidence="1" id="KW-0597">Phosphoprotein</keyword>
<name>A0ABT9Q1N6_9HYPH</name>
<dbReference type="Pfam" id="PF00072">
    <property type="entry name" value="Response_reg"/>
    <property type="match status" value="1"/>
</dbReference>
<reference evidence="3 4" key="1">
    <citation type="submission" date="2023-07" db="EMBL/GenBank/DDBJ databases">
        <title>Sorghum-associated microbial communities from plants grown in Nebraska, USA.</title>
        <authorList>
            <person name="Schachtman D."/>
        </authorList>
    </citation>
    <scope>NUCLEOTIDE SEQUENCE [LARGE SCALE GENOMIC DNA]</scope>
    <source>
        <strain evidence="3 4">DS1307</strain>
    </source>
</reference>
<sequence length="121" mass="13184">MTSETNRNLTRILVVEDEYTLAEEVVGAIADAGMIAIGPAANTKDAIDLVEHQDVDAALLDVNLGDEMVYPLADILTARKIPFVFCTGYDAPSLPARFEDVGCCEKPIDIPQAFRRLGLFQ</sequence>
<feature type="modified residue" description="4-aspartylphosphate" evidence="1">
    <location>
        <position position="61"/>
    </location>
</feature>
<proteinExistence type="predicted"/>
<evidence type="ECO:0000313" key="3">
    <source>
        <dbReference type="EMBL" id="MDP9840632.1"/>
    </source>
</evidence>
<protein>
    <submittedName>
        <fullName evidence="3">CheY-like chemotaxis protein</fullName>
    </submittedName>
</protein>
<dbReference type="Proteomes" id="UP001241472">
    <property type="component" value="Unassembled WGS sequence"/>
</dbReference>
<dbReference type="InterPro" id="IPR001789">
    <property type="entry name" value="Sig_transdc_resp-reg_receiver"/>
</dbReference>
<dbReference type="SMART" id="SM00448">
    <property type="entry name" value="REC"/>
    <property type="match status" value="1"/>
</dbReference>
<comment type="caution">
    <text evidence="3">The sequence shown here is derived from an EMBL/GenBank/DDBJ whole genome shotgun (WGS) entry which is preliminary data.</text>
</comment>
<dbReference type="PROSITE" id="PS50110">
    <property type="entry name" value="RESPONSE_REGULATORY"/>
    <property type="match status" value="1"/>
</dbReference>
<organism evidence="3 4">
    <name type="scientific">Neorhizobium huautlense</name>
    <dbReference type="NCBI Taxonomy" id="67774"/>
    <lineage>
        <taxon>Bacteria</taxon>
        <taxon>Pseudomonadati</taxon>
        <taxon>Pseudomonadota</taxon>
        <taxon>Alphaproteobacteria</taxon>
        <taxon>Hyphomicrobiales</taxon>
        <taxon>Rhizobiaceae</taxon>
        <taxon>Rhizobium/Agrobacterium group</taxon>
        <taxon>Neorhizobium</taxon>
    </lineage>
</organism>
<dbReference type="RefSeq" id="WP_306840132.1">
    <property type="nucleotide sequence ID" value="NZ_JAUSRF010000032.1"/>
</dbReference>
<gene>
    <name evidence="3" type="ORF">J2T09_005420</name>
</gene>
<evidence type="ECO:0000313" key="4">
    <source>
        <dbReference type="Proteomes" id="UP001241472"/>
    </source>
</evidence>
<dbReference type="InterPro" id="IPR011006">
    <property type="entry name" value="CheY-like_superfamily"/>
</dbReference>
<keyword evidence="4" id="KW-1185">Reference proteome</keyword>
<accession>A0ABT9Q1N6</accession>
<feature type="domain" description="Response regulatory" evidence="2">
    <location>
        <begin position="11"/>
        <end position="121"/>
    </location>
</feature>
<evidence type="ECO:0000256" key="1">
    <source>
        <dbReference type="PROSITE-ProRule" id="PRU00169"/>
    </source>
</evidence>